<reference evidence="3" key="1">
    <citation type="journal article" date="2021" name="PeerJ">
        <title>Extensive microbial diversity within the chicken gut microbiome revealed by metagenomics and culture.</title>
        <authorList>
            <person name="Gilroy R."/>
            <person name="Ravi A."/>
            <person name="Getino M."/>
            <person name="Pursley I."/>
            <person name="Horton D.L."/>
            <person name="Alikhan N.F."/>
            <person name="Baker D."/>
            <person name="Gharbi K."/>
            <person name="Hall N."/>
            <person name="Watson M."/>
            <person name="Adriaenssens E.M."/>
            <person name="Foster-Nyarko E."/>
            <person name="Jarju S."/>
            <person name="Secka A."/>
            <person name="Antonio M."/>
            <person name="Oren A."/>
            <person name="Chaudhuri R.R."/>
            <person name="La Ragione R."/>
            <person name="Hildebrand F."/>
            <person name="Pallen M.J."/>
        </authorList>
    </citation>
    <scope>NUCLEOTIDE SEQUENCE</scope>
    <source>
        <strain evidence="3">CHK183-5548</strain>
    </source>
</reference>
<organism evidence="3 4">
    <name type="scientific">Candidatus Lachnoclostridium pullistercoris</name>
    <dbReference type="NCBI Taxonomy" id="2838632"/>
    <lineage>
        <taxon>Bacteria</taxon>
        <taxon>Bacillati</taxon>
        <taxon>Bacillota</taxon>
        <taxon>Clostridia</taxon>
        <taxon>Lachnospirales</taxon>
        <taxon>Lachnospiraceae</taxon>
    </lineage>
</organism>
<dbReference type="SUPFAM" id="SSF53756">
    <property type="entry name" value="UDP-Glycosyltransferase/glycogen phosphorylase"/>
    <property type="match status" value="1"/>
</dbReference>
<dbReference type="PANTHER" id="PTHR12526">
    <property type="entry name" value="GLYCOSYLTRANSFERASE"/>
    <property type="match status" value="1"/>
</dbReference>
<evidence type="ECO:0000259" key="1">
    <source>
        <dbReference type="Pfam" id="PF00534"/>
    </source>
</evidence>
<evidence type="ECO:0000259" key="2">
    <source>
        <dbReference type="Pfam" id="PF13477"/>
    </source>
</evidence>
<dbReference type="EMBL" id="DWWL01000074">
    <property type="protein sequence ID" value="HJC48626.1"/>
    <property type="molecule type" value="Genomic_DNA"/>
</dbReference>
<dbReference type="PANTHER" id="PTHR12526:SF630">
    <property type="entry name" value="GLYCOSYLTRANSFERASE"/>
    <property type="match status" value="1"/>
</dbReference>
<feature type="domain" description="Glycosyl transferase family 1" evidence="1">
    <location>
        <begin position="190"/>
        <end position="349"/>
    </location>
</feature>
<comment type="caution">
    <text evidence="3">The sequence shown here is derived from an EMBL/GenBank/DDBJ whole genome shotgun (WGS) entry which is preliminary data.</text>
</comment>
<dbReference type="InterPro" id="IPR028098">
    <property type="entry name" value="Glyco_trans_4-like_N"/>
</dbReference>
<dbReference type="Gene3D" id="3.40.50.2000">
    <property type="entry name" value="Glycogen Phosphorylase B"/>
    <property type="match status" value="2"/>
</dbReference>
<dbReference type="Pfam" id="PF00534">
    <property type="entry name" value="Glycos_transf_1"/>
    <property type="match status" value="1"/>
</dbReference>
<reference evidence="3" key="2">
    <citation type="submission" date="2021-04" db="EMBL/GenBank/DDBJ databases">
        <authorList>
            <person name="Gilroy R."/>
        </authorList>
    </citation>
    <scope>NUCLEOTIDE SEQUENCE</scope>
    <source>
        <strain evidence="3">CHK183-5548</strain>
    </source>
</reference>
<feature type="domain" description="Glycosyltransferase subfamily 4-like N-terminal" evidence="2">
    <location>
        <begin position="4"/>
        <end position="143"/>
    </location>
</feature>
<dbReference type="AlphaFoldDB" id="A0A9D2PEK6"/>
<proteinExistence type="predicted"/>
<evidence type="ECO:0000313" key="4">
    <source>
        <dbReference type="Proteomes" id="UP000823883"/>
    </source>
</evidence>
<gene>
    <name evidence="3" type="ORF">IAA04_11290</name>
</gene>
<protein>
    <submittedName>
        <fullName evidence="3">Glycosyltransferase family 4 protein</fullName>
    </submittedName>
</protein>
<dbReference type="CDD" id="cd03808">
    <property type="entry name" value="GT4_CapM-like"/>
    <property type="match status" value="1"/>
</dbReference>
<dbReference type="Proteomes" id="UP000823883">
    <property type="component" value="Unassembled WGS sequence"/>
</dbReference>
<evidence type="ECO:0000313" key="3">
    <source>
        <dbReference type="EMBL" id="HJC48626.1"/>
    </source>
</evidence>
<sequence length="378" mass="43417">MKKALLVTHVSGFVPQFEMGNVKILQDMGYEVHYASNYRNPSYGDDNRRLDGTGIIRHQVDFERSPYSLKNVTAYRQLKQVMEEERFELVHCHNPMSGVITRLAAHATNTRPVIYTAHGFHFYKGAPLKNWLFYYPVEYLLSFYTDQQICINLEDFKRAKRYFHAGMVNYVPGVGIDIKKIRKVQIDAGKKRKDLGLPEQAIVLVSAGELITRKNHEIVIRALKTMKDRRFVYVICGHGELDTYLKGVTRDLQVEDQVFFLGYRTDILEIYKASDICVFPSFQEGLPVALMEAMAVGLPVICSDIRGNTDLIDSNGGILVNPIDEEAYTNAIVKLGEDKHLRKMMGEYNWKKAEKFDAEKVRDVMLEIYGEVLKRNGR</sequence>
<dbReference type="InterPro" id="IPR001296">
    <property type="entry name" value="Glyco_trans_1"/>
</dbReference>
<name>A0A9D2PEK6_9FIRM</name>
<dbReference type="Pfam" id="PF13477">
    <property type="entry name" value="Glyco_trans_4_2"/>
    <property type="match status" value="1"/>
</dbReference>
<accession>A0A9D2PEK6</accession>
<dbReference type="GO" id="GO:0016757">
    <property type="term" value="F:glycosyltransferase activity"/>
    <property type="evidence" value="ECO:0007669"/>
    <property type="project" value="InterPro"/>
</dbReference>